<dbReference type="AlphaFoldDB" id="A0AAV4UJ18"/>
<gene>
    <name evidence="1" type="ORF">CEXT_478301</name>
</gene>
<organism evidence="1 2">
    <name type="scientific">Caerostris extrusa</name>
    <name type="common">Bark spider</name>
    <name type="synonym">Caerostris bankana</name>
    <dbReference type="NCBI Taxonomy" id="172846"/>
    <lineage>
        <taxon>Eukaryota</taxon>
        <taxon>Metazoa</taxon>
        <taxon>Ecdysozoa</taxon>
        <taxon>Arthropoda</taxon>
        <taxon>Chelicerata</taxon>
        <taxon>Arachnida</taxon>
        <taxon>Araneae</taxon>
        <taxon>Araneomorphae</taxon>
        <taxon>Entelegynae</taxon>
        <taxon>Araneoidea</taxon>
        <taxon>Araneidae</taxon>
        <taxon>Caerostris</taxon>
    </lineage>
</organism>
<protein>
    <submittedName>
        <fullName evidence="1">Uncharacterized protein</fullName>
    </submittedName>
</protein>
<sequence>MAAMSPSMNEDDFFGCPHSKFDGKTLVKVRNYGNSKSVVLRVSSKYWRKLCRGFESDAIIDPNVIFGCPDIKSWCQNFG</sequence>
<evidence type="ECO:0000313" key="2">
    <source>
        <dbReference type="Proteomes" id="UP001054945"/>
    </source>
</evidence>
<accession>A0AAV4UJ18</accession>
<reference evidence="1 2" key="1">
    <citation type="submission" date="2021-06" db="EMBL/GenBank/DDBJ databases">
        <title>Caerostris extrusa draft genome.</title>
        <authorList>
            <person name="Kono N."/>
            <person name="Arakawa K."/>
        </authorList>
    </citation>
    <scope>NUCLEOTIDE SEQUENCE [LARGE SCALE GENOMIC DNA]</scope>
</reference>
<keyword evidence="2" id="KW-1185">Reference proteome</keyword>
<evidence type="ECO:0000313" key="1">
    <source>
        <dbReference type="EMBL" id="GIY57759.1"/>
    </source>
</evidence>
<dbReference type="EMBL" id="BPLR01012957">
    <property type="protein sequence ID" value="GIY57759.1"/>
    <property type="molecule type" value="Genomic_DNA"/>
</dbReference>
<name>A0AAV4UJ18_CAEEX</name>
<proteinExistence type="predicted"/>
<dbReference type="Proteomes" id="UP001054945">
    <property type="component" value="Unassembled WGS sequence"/>
</dbReference>
<comment type="caution">
    <text evidence="1">The sequence shown here is derived from an EMBL/GenBank/DDBJ whole genome shotgun (WGS) entry which is preliminary data.</text>
</comment>